<proteinExistence type="inferred from homology"/>
<dbReference type="PANTHER" id="PTHR47966:SF65">
    <property type="entry name" value="ASPARTIC-TYPE ENDOPEPTIDASE"/>
    <property type="match status" value="1"/>
</dbReference>
<organism evidence="10 11">
    <name type="scientific">Neoarthrinium moseri</name>
    <dbReference type="NCBI Taxonomy" id="1658444"/>
    <lineage>
        <taxon>Eukaryota</taxon>
        <taxon>Fungi</taxon>
        <taxon>Dikarya</taxon>
        <taxon>Ascomycota</taxon>
        <taxon>Pezizomycotina</taxon>
        <taxon>Sordariomycetes</taxon>
        <taxon>Xylariomycetidae</taxon>
        <taxon>Amphisphaeriales</taxon>
        <taxon>Apiosporaceae</taxon>
        <taxon>Neoarthrinium</taxon>
    </lineage>
</organism>
<evidence type="ECO:0000256" key="8">
    <source>
        <dbReference type="SAM" id="SignalP"/>
    </source>
</evidence>
<sequence>MRPSLSLVASFLPALAQAAAVAAPPSGKVAPVKRGDGYFYQQITALPRNETIPEFASVGIEKRQVPVVLTQQLSGTLYTVNIGIGTPEQPITVLLDTGSSELVVNPTCATGGGATAVAFCLTTGVYAELLSLTHTDLLTAATIDYGSGQATVDYVTDHVDIGATLVAQQFGQNVLSVNVYIGILGLGLRPNAATTQYTYVLDNFVQQGFISSRVFSLDLQTIGNPTGSVIFGGIDLAKFSGALEKLPILDLTAATGSDRYYIGCNAIGVTYNGAQTNVFTGTLPVFLDSGTTISRLPTTVYQGIVAQFPGAILDPAGSGLYIVPCTAPNSDTSVDFTFNTKTIRVAYSDFVVQAGANICVLGVLPETSGEAVLGDTFLRAAYVVFDQDNRNALIAQGASCGQQIISVSAGVNAVPSSTGICAPTTSTTTLSSSTTRVSTSSNTIVSTATVSTATTLTQTAVQTTASTTTRTTVSTSLSISGNSTFTSLVTGTVTSVSSGIQTTIVTSVSSGSTVVPTTIVSVSTISSVSVSTSAVLSVGTPSSSSFFSFTPSTGTLPSSATPTPSSVVGPHTGHPTHSHLSLCQWFKYLDIAFDDINLPERAQPYLGVLSVDRGR</sequence>
<dbReference type="GO" id="GO:0004190">
    <property type="term" value="F:aspartic-type endopeptidase activity"/>
    <property type="evidence" value="ECO:0007669"/>
    <property type="project" value="UniProtKB-KW"/>
</dbReference>
<evidence type="ECO:0000313" key="10">
    <source>
        <dbReference type="EMBL" id="KAI1868326.1"/>
    </source>
</evidence>
<dbReference type="AlphaFoldDB" id="A0A9P9WKJ4"/>
<dbReference type="Pfam" id="PF00026">
    <property type="entry name" value="Asp"/>
    <property type="match status" value="1"/>
</dbReference>
<keyword evidence="3 8" id="KW-0732">Signal</keyword>
<keyword evidence="2 7" id="KW-0645">Protease</keyword>
<evidence type="ECO:0000259" key="9">
    <source>
        <dbReference type="PROSITE" id="PS51767"/>
    </source>
</evidence>
<keyword evidence="5 7" id="KW-0378">Hydrolase</keyword>
<evidence type="ECO:0000256" key="2">
    <source>
        <dbReference type="ARBA" id="ARBA00022670"/>
    </source>
</evidence>
<feature type="signal peptide" evidence="8">
    <location>
        <begin position="1"/>
        <end position="18"/>
    </location>
</feature>
<gene>
    <name evidence="10" type="ORF">JX265_007149</name>
</gene>
<dbReference type="Proteomes" id="UP000829685">
    <property type="component" value="Unassembled WGS sequence"/>
</dbReference>
<accession>A0A9P9WKJ4</accession>
<dbReference type="OrthoDB" id="771136at2759"/>
<dbReference type="PROSITE" id="PS51767">
    <property type="entry name" value="PEPTIDASE_A1"/>
    <property type="match status" value="1"/>
</dbReference>
<evidence type="ECO:0000256" key="6">
    <source>
        <dbReference type="PIRSR" id="PIRSR601461-1"/>
    </source>
</evidence>
<feature type="domain" description="Peptidase A1" evidence="9">
    <location>
        <begin position="78"/>
        <end position="395"/>
    </location>
</feature>
<dbReference type="CDD" id="cd05474">
    <property type="entry name" value="SAP_like"/>
    <property type="match status" value="1"/>
</dbReference>
<dbReference type="PRINTS" id="PR00792">
    <property type="entry name" value="PEPSIN"/>
</dbReference>
<evidence type="ECO:0000256" key="5">
    <source>
        <dbReference type="ARBA" id="ARBA00022801"/>
    </source>
</evidence>
<comment type="caution">
    <text evidence="10">The sequence shown here is derived from an EMBL/GenBank/DDBJ whole genome shotgun (WGS) entry which is preliminary data.</text>
</comment>
<dbReference type="InterPro" id="IPR033121">
    <property type="entry name" value="PEPTIDASE_A1"/>
</dbReference>
<protein>
    <recommendedName>
        <fullName evidence="9">Peptidase A1 domain-containing protein</fullName>
    </recommendedName>
</protein>
<comment type="similarity">
    <text evidence="1 7">Belongs to the peptidase A1 family.</text>
</comment>
<dbReference type="SUPFAM" id="SSF50630">
    <property type="entry name" value="Acid proteases"/>
    <property type="match status" value="1"/>
</dbReference>
<dbReference type="InterPro" id="IPR001461">
    <property type="entry name" value="Aspartic_peptidase_A1"/>
</dbReference>
<dbReference type="EMBL" id="JAFIMR010000017">
    <property type="protein sequence ID" value="KAI1868326.1"/>
    <property type="molecule type" value="Genomic_DNA"/>
</dbReference>
<dbReference type="Gene3D" id="2.40.70.10">
    <property type="entry name" value="Acid Proteases"/>
    <property type="match status" value="2"/>
</dbReference>
<feature type="chain" id="PRO_5040199033" description="Peptidase A1 domain-containing protein" evidence="8">
    <location>
        <begin position="19"/>
        <end position="615"/>
    </location>
</feature>
<dbReference type="InterPro" id="IPR033876">
    <property type="entry name" value="SAP-like"/>
</dbReference>
<name>A0A9P9WKJ4_9PEZI</name>
<dbReference type="InterPro" id="IPR001969">
    <property type="entry name" value="Aspartic_peptidase_AS"/>
</dbReference>
<feature type="active site" evidence="6">
    <location>
        <position position="288"/>
    </location>
</feature>
<evidence type="ECO:0000256" key="3">
    <source>
        <dbReference type="ARBA" id="ARBA00022729"/>
    </source>
</evidence>
<dbReference type="PROSITE" id="PS00141">
    <property type="entry name" value="ASP_PROTEASE"/>
    <property type="match status" value="1"/>
</dbReference>
<dbReference type="InterPro" id="IPR021109">
    <property type="entry name" value="Peptidase_aspartic_dom_sf"/>
</dbReference>
<reference evidence="10" key="1">
    <citation type="submission" date="2021-03" db="EMBL/GenBank/DDBJ databases">
        <title>Revisited historic fungal species revealed as producer of novel bioactive compounds through whole genome sequencing and comparative genomics.</title>
        <authorList>
            <person name="Vignolle G.A."/>
            <person name="Hochenegger N."/>
            <person name="Mach R.L."/>
            <person name="Mach-Aigner A.R."/>
            <person name="Javad Rahimi M."/>
            <person name="Salim K.A."/>
            <person name="Chan C.M."/>
            <person name="Lim L.B.L."/>
            <person name="Cai F."/>
            <person name="Druzhinina I.S."/>
            <person name="U'Ren J.M."/>
            <person name="Derntl C."/>
        </authorList>
    </citation>
    <scope>NUCLEOTIDE SEQUENCE</scope>
    <source>
        <strain evidence="10">TUCIM 5799</strain>
    </source>
</reference>
<keyword evidence="4 7" id="KW-0064">Aspartyl protease</keyword>
<feature type="active site" evidence="6">
    <location>
        <position position="96"/>
    </location>
</feature>
<evidence type="ECO:0000256" key="1">
    <source>
        <dbReference type="ARBA" id="ARBA00007447"/>
    </source>
</evidence>
<evidence type="ECO:0000313" key="11">
    <source>
        <dbReference type="Proteomes" id="UP000829685"/>
    </source>
</evidence>
<evidence type="ECO:0000256" key="7">
    <source>
        <dbReference type="RuleBase" id="RU000454"/>
    </source>
</evidence>
<keyword evidence="11" id="KW-1185">Reference proteome</keyword>
<evidence type="ECO:0000256" key="4">
    <source>
        <dbReference type="ARBA" id="ARBA00022750"/>
    </source>
</evidence>
<dbReference type="GO" id="GO:0006508">
    <property type="term" value="P:proteolysis"/>
    <property type="evidence" value="ECO:0007669"/>
    <property type="project" value="UniProtKB-KW"/>
</dbReference>
<dbReference type="PANTHER" id="PTHR47966">
    <property type="entry name" value="BETA-SITE APP-CLEAVING ENZYME, ISOFORM A-RELATED"/>
    <property type="match status" value="1"/>
</dbReference>